<accession>A0A6C0P4M3</accession>
<keyword evidence="3" id="KW-0804">Transcription</keyword>
<reference evidence="5 6" key="1">
    <citation type="submission" date="2020-02" db="EMBL/GenBank/DDBJ databases">
        <title>Paenibacillus sp. nov., isolated from rhizosphere soil of tomato.</title>
        <authorList>
            <person name="Weon H.-Y."/>
            <person name="Lee S.A."/>
        </authorList>
    </citation>
    <scope>NUCLEOTIDE SEQUENCE [LARGE SCALE GENOMIC DNA]</scope>
    <source>
        <strain evidence="5 6">14171R-81</strain>
    </source>
</reference>
<name>A0A6C0P4M3_9BACL</name>
<gene>
    <name evidence="5" type="ORF">GZH47_23545</name>
</gene>
<dbReference type="PRINTS" id="PR00598">
    <property type="entry name" value="HTHMARR"/>
</dbReference>
<protein>
    <submittedName>
        <fullName evidence="5">MarR family transcriptional regulator</fullName>
    </submittedName>
</protein>
<organism evidence="5 6">
    <name type="scientific">Paenibacillus rhizovicinus</name>
    <dbReference type="NCBI Taxonomy" id="2704463"/>
    <lineage>
        <taxon>Bacteria</taxon>
        <taxon>Bacillati</taxon>
        <taxon>Bacillota</taxon>
        <taxon>Bacilli</taxon>
        <taxon>Bacillales</taxon>
        <taxon>Paenibacillaceae</taxon>
        <taxon>Paenibacillus</taxon>
    </lineage>
</organism>
<proteinExistence type="predicted"/>
<dbReference type="InterPro" id="IPR000835">
    <property type="entry name" value="HTH_MarR-typ"/>
</dbReference>
<evidence type="ECO:0000256" key="3">
    <source>
        <dbReference type="ARBA" id="ARBA00023163"/>
    </source>
</evidence>
<feature type="domain" description="HTH marR-type" evidence="4">
    <location>
        <begin position="4"/>
        <end position="136"/>
    </location>
</feature>
<dbReference type="InterPro" id="IPR036390">
    <property type="entry name" value="WH_DNA-bd_sf"/>
</dbReference>
<evidence type="ECO:0000313" key="6">
    <source>
        <dbReference type="Proteomes" id="UP000479114"/>
    </source>
</evidence>
<keyword evidence="1" id="KW-0805">Transcription regulation</keyword>
<dbReference type="PROSITE" id="PS50995">
    <property type="entry name" value="HTH_MARR_2"/>
    <property type="match status" value="1"/>
</dbReference>
<dbReference type="SUPFAM" id="SSF46785">
    <property type="entry name" value="Winged helix' DNA-binding domain"/>
    <property type="match status" value="1"/>
</dbReference>
<dbReference type="KEGG" id="prz:GZH47_23545"/>
<dbReference type="GO" id="GO:0003700">
    <property type="term" value="F:DNA-binding transcription factor activity"/>
    <property type="evidence" value="ECO:0007669"/>
    <property type="project" value="InterPro"/>
</dbReference>
<evidence type="ECO:0000313" key="5">
    <source>
        <dbReference type="EMBL" id="QHW33478.1"/>
    </source>
</evidence>
<dbReference type="EMBL" id="CP048286">
    <property type="protein sequence ID" value="QHW33478.1"/>
    <property type="molecule type" value="Genomic_DNA"/>
</dbReference>
<evidence type="ECO:0000259" key="4">
    <source>
        <dbReference type="PROSITE" id="PS50995"/>
    </source>
</evidence>
<dbReference type="Proteomes" id="UP000479114">
    <property type="component" value="Chromosome"/>
</dbReference>
<dbReference type="PANTHER" id="PTHR33164:SF64">
    <property type="entry name" value="TRANSCRIPTIONAL REGULATOR SLYA"/>
    <property type="match status" value="1"/>
</dbReference>
<dbReference type="AlphaFoldDB" id="A0A6C0P4M3"/>
<dbReference type="Pfam" id="PF01047">
    <property type="entry name" value="MarR"/>
    <property type="match status" value="1"/>
</dbReference>
<dbReference type="GO" id="GO:0003677">
    <property type="term" value="F:DNA binding"/>
    <property type="evidence" value="ECO:0007669"/>
    <property type="project" value="UniProtKB-KW"/>
</dbReference>
<dbReference type="InterPro" id="IPR036388">
    <property type="entry name" value="WH-like_DNA-bd_sf"/>
</dbReference>
<evidence type="ECO:0000256" key="1">
    <source>
        <dbReference type="ARBA" id="ARBA00023015"/>
    </source>
</evidence>
<dbReference type="GO" id="GO:0006950">
    <property type="term" value="P:response to stress"/>
    <property type="evidence" value="ECO:0007669"/>
    <property type="project" value="TreeGrafter"/>
</dbReference>
<dbReference type="InterPro" id="IPR039422">
    <property type="entry name" value="MarR/SlyA-like"/>
</dbReference>
<keyword evidence="2" id="KW-0238">DNA-binding</keyword>
<dbReference type="SMART" id="SM00347">
    <property type="entry name" value="HTH_MARR"/>
    <property type="match status" value="1"/>
</dbReference>
<sequence length="144" mass="16251">MKLDDHVGFMVTKTLRQLNVLFNQEFNAYGITSEQWSLLKRLDAQEGISMKDLAQAAEKDQGNVTRILDLLEKRAYVRRSANPNDKRSTLVYLTPAGKELTERLIPLDIRVHEAAVEGLTEEELAVFARVLDTIAHNASRNAIS</sequence>
<keyword evidence="6" id="KW-1185">Reference proteome</keyword>
<evidence type="ECO:0000256" key="2">
    <source>
        <dbReference type="ARBA" id="ARBA00023125"/>
    </source>
</evidence>
<dbReference type="RefSeq" id="WP_162643473.1">
    <property type="nucleotide sequence ID" value="NZ_CP048286.1"/>
</dbReference>
<dbReference type="PANTHER" id="PTHR33164">
    <property type="entry name" value="TRANSCRIPTIONAL REGULATOR, MARR FAMILY"/>
    <property type="match status" value="1"/>
</dbReference>
<dbReference type="Gene3D" id="1.10.10.10">
    <property type="entry name" value="Winged helix-like DNA-binding domain superfamily/Winged helix DNA-binding domain"/>
    <property type="match status" value="1"/>
</dbReference>